<keyword evidence="4" id="KW-1185">Reference proteome</keyword>
<evidence type="ECO:0000313" key="3">
    <source>
        <dbReference type="EMBL" id="CAG5114872.1"/>
    </source>
</evidence>
<dbReference type="GO" id="GO:0000423">
    <property type="term" value="P:mitophagy"/>
    <property type="evidence" value="ECO:0007669"/>
    <property type="project" value="UniProtKB-ARBA"/>
</dbReference>
<organism evidence="3 4">
    <name type="scientific">Candidula unifasciata</name>
    <dbReference type="NCBI Taxonomy" id="100452"/>
    <lineage>
        <taxon>Eukaryota</taxon>
        <taxon>Metazoa</taxon>
        <taxon>Spiralia</taxon>
        <taxon>Lophotrochozoa</taxon>
        <taxon>Mollusca</taxon>
        <taxon>Gastropoda</taxon>
        <taxon>Heterobranchia</taxon>
        <taxon>Euthyneura</taxon>
        <taxon>Panpulmonata</taxon>
        <taxon>Eupulmonata</taxon>
        <taxon>Stylommatophora</taxon>
        <taxon>Helicina</taxon>
        <taxon>Helicoidea</taxon>
        <taxon>Geomitridae</taxon>
        <taxon>Candidula</taxon>
    </lineage>
</organism>
<dbReference type="SUPFAM" id="SSF54909">
    <property type="entry name" value="Dimeric alpha+beta barrel"/>
    <property type="match status" value="1"/>
</dbReference>
<evidence type="ECO:0000259" key="2">
    <source>
        <dbReference type="Pfam" id="PF07978"/>
    </source>
</evidence>
<dbReference type="InterPro" id="IPR011008">
    <property type="entry name" value="Dimeric_a/b-barrel"/>
</dbReference>
<evidence type="ECO:0000256" key="1">
    <source>
        <dbReference type="ARBA" id="ARBA00005291"/>
    </source>
</evidence>
<comment type="similarity">
    <text evidence="1">Belongs to the NipSnap family.</text>
</comment>
<accession>A0A8S3YHT5</accession>
<proteinExistence type="inferred from homology"/>
<dbReference type="EMBL" id="CAJHNH020000048">
    <property type="protein sequence ID" value="CAG5114872.1"/>
    <property type="molecule type" value="Genomic_DNA"/>
</dbReference>
<reference evidence="3" key="1">
    <citation type="submission" date="2021-04" db="EMBL/GenBank/DDBJ databases">
        <authorList>
            <consortium name="Molecular Ecology Group"/>
        </authorList>
    </citation>
    <scope>NUCLEOTIDE SEQUENCE</scope>
</reference>
<dbReference type="PANTHER" id="PTHR21017">
    <property type="entry name" value="NIPSNAP-RELATED"/>
    <property type="match status" value="1"/>
</dbReference>
<feature type="domain" description="NIPSNAP" evidence="2">
    <location>
        <begin position="85"/>
        <end position="141"/>
    </location>
</feature>
<name>A0A8S3YHT5_9EUPU</name>
<dbReference type="Pfam" id="PF07978">
    <property type="entry name" value="NIPSNAP"/>
    <property type="match status" value="1"/>
</dbReference>
<dbReference type="GO" id="GO:0005739">
    <property type="term" value="C:mitochondrion"/>
    <property type="evidence" value="ECO:0007669"/>
    <property type="project" value="TreeGrafter"/>
</dbReference>
<protein>
    <recommendedName>
        <fullName evidence="2">NIPSNAP domain-containing protein</fullName>
    </recommendedName>
</protein>
<dbReference type="AlphaFoldDB" id="A0A8S3YHT5"/>
<comment type="caution">
    <text evidence="3">The sequence shown here is derived from an EMBL/GenBank/DDBJ whole genome shotgun (WGS) entry which is preliminary data.</text>
</comment>
<sequence length="150" mass="16619">MAGLGRVLGSRPLQQLFSAKFVSVSEASVSRFPHIHTATALLKDNKDKDQDDDDDSSKGWFSRFKKISKPEQAHSAVLAGQEAVYEFQYHSVRPEYMEEYLNQFGSFQKLMKEKGAGAELVGSFTVVIGEQDEAVHIWQYAGGIPSTDSG</sequence>
<dbReference type="InterPro" id="IPR051557">
    <property type="entry name" value="NipSnap_domain"/>
</dbReference>
<dbReference type="Proteomes" id="UP000678393">
    <property type="component" value="Unassembled WGS sequence"/>
</dbReference>
<dbReference type="Gene3D" id="3.30.70.100">
    <property type="match status" value="1"/>
</dbReference>
<evidence type="ECO:0000313" key="4">
    <source>
        <dbReference type="Proteomes" id="UP000678393"/>
    </source>
</evidence>
<dbReference type="InterPro" id="IPR012577">
    <property type="entry name" value="NIPSNAP"/>
</dbReference>
<dbReference type="PANTHER" id="PTHR21017:SF17">
    <property type="entry name" value="PROTEIN NIPSNAP"/>
    <property type="match status" value="1"/>
</dbReference>
<gene>
    <name evidence="3" type="ORF">CUNI_LOCUS430</name>
</gene>
<dbReference type="OrthoDB" id="10262843at2759"/>